<keyword evidence="5 8" id="KW-1133">Transmembrane helix</keyword>
<evidence type="ECO:0000256" key="8">
    <source>
        <dbReference type="SAM" id="Phobius"/>
    </source>
</evidence>
<keyword evidence="4" id="KW-0735">Signal-anchor</keyword>
<evidence type="ECO:0000313" key="11">
    <source>
        <dbReference type="EMBL" id="KAJ6853756.1"/>
    </source>
</evidence>
<protein>
    <submittedName>
        <fullName evidence="11">Protein trichome birefringence-like 9</fullName>
    </submittedName>
</protein>
<dbReference type="GO" id="GO:1990538">
    <property type="term" value="F:xylan O-acetyltransferase activity"/>
    <property type="evidence" value="ECO:0007669"/>
    <property type="project" value="UniProtKB-ARBA"/>
</dbReference>
<reference evidence="11" key="2">
    <citation type="submission" date="2023-04" db="EMBL/GenBank/DDBJ databases">
        <authorList>
            <person name="Bruccoleri R.E."/>
            <person name="Oakeley E.J."/>
            <person name="Faust A.-M."/>
            <person name="Dessus-Babus S."/>
            <person name="Altorfer M."/>
            <person name="Burckhardt D."/>
            <person name="Oertli M."/>
            <person name="Naumann U."/>
            <person name="Petersen F."/>
            <person name="Wong J."/>
        </authorList>
    </citation>
    <scope>NUCLEOTIDE SEQUENCE</scope>
    <source>
        <strain evidence="11">GSM-AAB239-AS_SAM_17_03QT</strain>
        <tissue evidence="11">Leaf</tissue>
    </source>
</reference>
<evidence type="ECO:0000313" key="12">
    <source>
        <dbReference type="Proteomes" id="UP001140949"/>
    </source>
</evidence>
<reference evidence="11" key="1">
    <citation type="journal article" date="2023" name="GigaByte">
        <title>Genome assembly of the bearded iris, Iris pallida Lam.</title>
        <authorList>
            <person name="Bruccoleri R.E."/>
            <person name="Oakeley E.J."/>
            <person name="Faust A.M.E."/>
            <person name="Altorfer M."/>
            <person name="Dessus-Babus S."/>
            <person name="Burckhardt D."/>
            <person name="Oertli M."/>
            <person name="Naumann U."/>
            <person name="Petersen F."/>
            <person name="Wong J."/>
        </authorList>
    </citation>
    <scope>NUCLEOTIDE SEQUENCE</scope>
    <source>
        <strain evidence="11">GSM-AAB239-AS_SAM_17_03QT</strain>
    </source>
</reference>
<evidence type="ECO:0000256" key="3">
    <source>
        <dbReference type="ARBA" id="ARBA00022692"/>
    </source>
</evidence>
<keyword evidence="3 8" id="KW-0812">Transmembrane</keyword>
<comment type="similarity">
    <text evidence="2">Belongs to the PC-esterase family. TBL subfamily.</text>
</comment>
<proteinExistence type="inferred from homology"/>
<evidence type="ECO:0000256" key="1">
    <source>
        <dbReference type="ARBA" id="ARBA00004323"/>
    </source>
</evidence>
<comment type="caution">
    <text evidence="11">The sequence shown here is derived from an EMBL/GenBank/DDBJ whole genome shotgun (WGS) entry which is preliminary data.</text>
</comment>
<dbReference type="Pfam" id="PF13839">
    <property type="entry name" value="PC-Esterase"/>
    <property type="match status" value="1"/>
</dbReference>
<evidence type="ECO:0000256" key="2">
    <source>
        <dbReference type="ARBA" id="ARBA00007727"/>
    </source>
</evidence>
<accession>A0AAX6IKF9</accession>
<evidence type="ECO:0000256" key="6">
    <source>
        <dbReference type="ARBA" id="ARBA00023034"/>
    </source>
</evidence>
<keyword evidence="7 8" id="KW-0472">Membrane</keyword>
<feature type="domain" description="Trichome birefringence-like N-terminal" evidence="10">
    <location>
        <begin position="66"/>
        <end position="119"/>
    </location>
</feature>
<gene>
    <name evidence="11" type="ORF">M6B38_114135</name>
</gene>
<dbReference type="Proteomes" id="UP001140949">
    <property type="component" value="Unassembled WGS sequence"/>
</dbReference>
<feature type="domain" description="Trichome birefringence-like C-terminal" evidence="9">
    <location>
        <begin position="120"/>
        <end position="403"/>
    </location>
</feature>
<keyword evidence="12" id="KW-1185">Reference proteome</keyword>
<dbReference type="AlphaFoldDB" id="A0AAX6IKF9"/>
<dbReference type="InterPro" id="IPR025846">
    <property type="entry name" value="TBL_N"/>
</dbReference>
<dbReference type="PANTHER" id="PTHR32285">
    <property type="entry name" value="PROTEIN TRICHOME BIREFRINGENCE-LIKE 9-RELATED"/>
    <property type="match status" value="1"/>
</dbReference>
<sequence>MDLHHPPKPSSLHHKLSFVFPSLFFRAEVAYALSSVLVVLSASLLLLSALTPLQPLSFLGHAALPCDYSDGEWVWDVEAYPEGSYAEDCPFLDPGFRCLRNGRKDTGYRNWRWQPRGCHLPRFNASEMLERSRNKRIVFAGDSIGRNQWESLLCMLSAGVSNKSSIFEAHGNPISKHKGFLSIRFDEYNLSVEYYRTPFLVVIGRPPPNSSHLVHKSIRLDTPQWRAKMWAGADVLVMNTGHWWNRGKTIDQGYYFQVGEDINMTMGVNEAFQKTMETLKQWAISNMQLGHSYLFFRSYSPSHYRNGTWDTGGVCDSGTRPQTNNTLLEPDPWYNQIMSSAIKSMEGRGRKVQFLNITYLTEFRMDGHPSSHREPGTPTDAPQDCSHWCLPGVPDTWNELLYAHLLAKGYNSRSI</sequence>
<dbReference type="EMBL" id="JANAVB010000398">
    <property type="protein sequence ID" value="KAJ6853756.1"/>
    <property type="molecule type" value="Genomic_DNA"/>
</dbReference>
<dbReference type="Pfam" id="PF14416">
    <property type="entry name" value="PMR5N"/>
    <property type="match status" value="1"/>
</dbReference>
<evidence type="ECO:0000256" key="5">
    <source>
        <dbReference type="ARBA" id="ARBA00022989"/>
    </source>
</evidence>
<evidence type="ECO:0000259" key="10">
    <source>
        <dbReference type="Pfam" id="PF14416"/>
    </source>
</evidence>
<evidence type="ECO:0000259" key="9">
    <source>
        <dbReference type="Pfam" id="PF13839"/>
    </source>
</evidence>
<comment type="subcellular location">
    <subcellularLocation>
        <location evidence="1">Golgi apparatus membrane</location>
        <topology evidence="1">Single-pass type II membrane protein</topology>
    </subcellularLocation>
</comment>
<evidence type="ECO:0000256" key="4">
    <source>
        <dbReference type="ARBA" id="ARBA00022968"/>
    </source>
</evidence>
<dbReference type="GO" id="GO:0000139">
    <property type="term" value="C:Golgi membrane"/>
    <property type="evidence" value="ECO:0007669"/>
    <property type="project" value="UniProtKB-SubCell"/>
</dbReference>
<name>A0AAX6IKF9_IRIPA</name>
<organism evidence="11 12">
    <name type="scientific">Iris pallida</name>
    <name type="common">Sweet iris</name>
    <dbReference type="NCBI Taxonomy" id="29817"/>
    <lineage>
        <taxon>Eukaryota</taxon>
        <taxon>Viridiplantae</taxon>
        <taxon>Streptophyta</taxon>
        <taxon>Embryophyta</taxon>
        <taxon>Tracheophyta</taxon>
        <taxon>Spermatophyta</taxon>
        <taxon>Magnoliopsida</taxon>
        <taxon>Liliopsida</taxon>
        <taxon>Asparagales</taxon>
        <taxon>Iridaceae</taxon>
        <taxon>Iridoideae</taxon>
        <taxon>Irideae</taxon>
        <taxon>Iris</taxon>
    </lineage>
</organism>
<keyword evidence="6" id="KW-0333">Golgi apparatus</keyword>
<dbReference type="InterPro" id="IPR026057">
    <property type="entry name" value="TBL_C"/>
</dbReference>
<feature type="transmembrane region" description="Helical" evidence="8">
    <location>
        <begin position="29"/>
        <end position="50"/>
    </location>
</feature>
<dbReference type="InterPro" id="IPR029962">
    <property type="entry name" value="TBL"/>
</dbReference>
<dbReference type="PANTHER" id="PTHR32285:SF53">
    <property type="entry name" value="PROTEIN TRICHOME BIREFRINGENCE-LIKE 9"/>
    <property type="match status" value="1"/>
</dbReference>
<evidence type="ECO:0000256" key="7">
    <source>
        <dbReference type="ARBA" id="ARBA00023136"/>
    </source>
</evidence>